<dbReference type="SUPFAM" id="SSF56059">
    <property type="entry name" value="Glutathione synthetase ATP-binding domain-like"/>
    <property type="match status" value="1"/>
</dbReference>
<dbReference type="GO" id="GO:0046872">
    <property type="term" value="F:metal ion binding"/>
    <property type="evidence" value="ECO:0007669"/>
    <property type="project" value="InterPro"/>
</dbReference>
<dbReference type="InterPro" id="IPR003806">
    <property type="entry name" value="ATP-grasp_PylC-type"/>
</dbReference>
<keyword evidence="1" id="KW-0067">ATP-binding</keyword>
<accession>A0A2T6FRU0</accession>
<dbReference type="AlphaFoldDB" id="A0A2T6FRU0"/>
<gene>
    <name evidence="3" type="ORF">C8Z91_34740</name>
</gene>
<proteinExistence type="predicted"/>
<evidence type="ECO:0000313" key="3">
    <source>
        <dbReference type="EMBL" id="PUA34625.1"/>
    </source>
</evidence>
<protein>
    <recommendedName>
        <fullName evidence="2">ATP-grasp domain-containing protein</fullName>
    </recommendedName>
</protein>
<feature type="domain" description="ATP-grasp" evidence="2">
    <location>
        <begin position="152"/>
        <end position="362"/>
    </location>
</feature>
<sequence>MKNQSKVIMGSFNAESYWRDPSFSILPSLLINSLDSNIHNMDQILFPLCNKEDYIITRKCISAKHVDYLKTIGFNFKSNSKDLETNNCVPNDNIFSLLSSTSHTAYFERILRNNKLLPYAVIRGIRECCAKYGIFIELPPLENVINVNSKEYSFFIRQDLGLGIGQIVNDSMSLWEFGRKLLFQNKALLVKDPYGVAGSGSILIESENSLNRIVNHICEQERKEKKTLFIIEPYLNKFLDFSCHYFISQKGDRVFLCIQESIIDGFSYKGSMTSNSAFIKYLESHNYFKIIEKVISKVFKSGYYGYVCIDSMILQGGEIIPIVEINARVSMGLINYLVSEKINKKSYLFSLAYIKAQSNLILSYEMLIDLFTFHNILYTEHNNIGIIPLQFSELTEEKVKGKMYLCAIYTTNEDLFIIINKLLSVLNSIHIKIKFGDFKKWEESMTRSAIFH</sequence>
<reference evidence="3 4" key="1">
    <citation type="submission" date="2018-03" db="EMBL/GenBank/DDBJ databases">
        <title>Genome sequence of Paenibacillus elgii strain AC13 an antimicrobial compound producing bacteria.</title>
        <authorList>
            <person name="Kurokawa A.S."/>
            <person name="Araujo J.F."/>
            <person name="Costa R.A."/>
            <person name="Ortega D.B."/>
            <person name="Pires A.S."/>
            <person name="Pappas G.J.Jr."/>
            <person name="Franco O.L."/>
            <person name="Barreto C."/>
            <person name="Magalhaes B.S."/>
            <person name="Kruger R.H."/>
        </authorList>
    </citation>
    <scope>NUCLEOTIDE SEQUENCE [LARGE SCALE GENOMIC DNA]</scope>
    <source>
        <strain evidence="3 4">AC13</strain>
    </source>
</reference>
<dbReference type="EMBL" id="PYHP01000101">
    <property type="protein sequence ID" value="PUA34625.1"/>
    <property type="molecule type" value="Genomic_DNA"/>
</dbReference>
<dbReference type="Gene3D" id="3.30.470.20">
    <property type="entry name" value="ATP-grasp fold, B domain"/>
    <property type="match status" value="1"/>
</dbReference>
<dbReference type="InterPro" id="IPR011761">
    <property type="entry name" value="ATP-grasp"/>
</dbReference>
<organism evidence="3 4">
    <name type="scientific">Paenibacillus elgii</name>
    <dbReference type="NCBI Taxonomy" id="189691"/>
    <lineage>
        <taxon>Bacteria</taxon>
        <taxon>Bacillati</taxon>
        <taxon>Bacillota</taxon>
        <taxon>Bacilli</taxon>
        <taxon>Bacillales</taxon>
        <taxon>Paenibacillaceae</taxon>
        <taxon>Paenibacillus</taxon>
    </lineage>
</organism>
<name>A0A2T6FRU0_9BACL</name>
<keyword evidence="1" id="KW-0547">Nucleotide-binding</keyword>
<evidence type="ECO:0000259" key="2">
    <source>
        <dbReference type="PROSITE" id="PS50975"/>
    </source>
</evidence>
<dbReference type="Pfam" id="PF02655">
    <property type="entry name" value="ATP-grasp_3"/>
    <property type="match status" value="1"/>
</dbReference>
<dbReference type="RefSeq" id="WP_108535209.1">
    <property type="nucleotide sequence ID" value="NZ_PYHP01000101.1"/>
</dbReference>
<evidence type="ECO:0000313" key="4">
    <source>
        <dbReference type="Proteomes" id="UP000244184"/>
    </source>
</evidence>
<dbReference type="Proteomes" id="UP000244184">
    <property type="component" value="Unassembled WGS sequence"/>
</dbReference>
<dbReference type="GO" id="GO:0005524">
    <property type="term" value="F:ATP binding"/>
    <property type="evidence" value="ECO:0007669"/>
    <property type="project" value="UniProtKB-UniRule"/>
</dbReference>
<dbReference type="PROSITE" id="PS50975">
    <property type="entry name" value="ATP_GRASP"/>
    <property type="match status" value="1"/>
</dbReference>
<comment type="caution">
    <text evidence="3">The sequence shown here is derived from an EMBL/GenBank/DDBJ whole genome shotgun (WGS) entry which is preliminary data.</text>
</comment>
<evidence type="ECO:0000256" key="1">
    <source>
        <dbReference type="PROSITE-ProRule" id="PRU00409"/>
    </source>
</evidence>